<dbReference type="PANTHER" id="PTHR46436:SF2">
    <property type="entry name" value="CHROMOSOME UNDETERMINED SCAFFOLD_119, WHOLE GENOME SHOTGUN SEQUENCE"/>
    <property type="match status" value="1"/>
</dbReference>
<dbReference type="Proteomes" id="UP001150062">
    <property type="component" value="Unassembled WGS sequence"/>
</dbReference>
<comment type="subcellular location">
    <subcellularLocation>
        <location evidence="1">Cytoplasm</location>
        <location evidence="1">Cytoskeleton</location>
    </subcellularLocation>
</comment>
<feature type="domain" description="C2" evidence="4">
    <location>
        <begin position="365"/>
        <end position="492"/>
    </location>
</feature>
<name>A0ABQ8XII6_9EUKA</name>
<dbReference type="InterPro" id="IPR000008">
    <property type="entry name" value="C2_dom"/>
</dbReference>
<feature type="compositionally biased region" description="Basic residues" evidence="3">
    <location>
        <begin position="1011"/>
        <end position="1021"/>
    </location>
</feature>
<dbReference type="InterPro" id="IPR056288">
    <property type="entry name" value="CEP76_C"/>
</dbReference>
<keyword evidence="6" id="KW-1185">Reference proteome</keyword>
<keyword evidence="2" id="KW-0963">Cytoplasm</keyword>
<feature type="compositionally biased region" description="Acidic residues" evidence="3">
    <location>
        <begin position="1064"/>
        <end position="1073"/>
    </location>
</feature>
<dbReference type="InterPro" id="IPR035892">
    <property type="entry name" value="C2_domain_sf"/>
</dbReference>
<feature type="compositionally biased region" description="Acidic residues" evidence="3">
    <location>
        <begin position="756"/>
        <end position="781"/>
    </location>
</feature>
<dbReference type="EMBL" id="JAOAOG010000292">
    <property type="protein sequence ID" value="KAJ6232435.1"/>
    <property type="molecule type" value="Genomic_DNA"/>
</dbReference>
<protein>
    <submittedName>
        <fullName evidence="5">Centrosomal protein of 76 kDa</fullName>
    </submittedName>
</protein>
<reference evidence="5" key="1">
    <citation type="submission" date="2022-08" db="EMBL/GenBank/DDBJ databases">
        <title>Novel sulfate-reducing endosymbionts in the free-living metamonad Anaeramoeba.</title>
        <authorList>
            <person name="Jerlstrom-Hultqvist J."/>
            <person name="Cepicka I."/>
            <person name="Gallot-Lavallee L."/>
            <person name="Salas-Leiva D."/>
            <person name="Curtis B.A."/>
            <person name="Zahonova K."/>
            <person name="Pipaliya S."/>
            <person name="Dacks J."/>
            <person name="Roger A.J."/>
        </authorList>
    </citation>
    <scope>NUCLEOTIDE SEQUENCE</scope>
    <source>
        <strain evidence="5">Schooner1</strain>
    </source>
</reference>
<dbReference type="Pfam" id="PF24656">
    <property type="entry name" value="CEPT76_peptidase"/>
    <property type="match status" value="2"/>
</dbReference>
<dbReference type="SUPFAM" id="SSF49562">
    <property type="entry name" value="C2 domain (Calcium/lipid-binding domain, CaLB)"/>
    <property type="match status" value="2"/>
</dbReference>
<dbReference type="Pfam" id="PF24652">
    <property type="entry name" value="CEP76_C"/>
    <property type="match status" value="1"/>
</dbReference>
<dbReference type="SMART" id="SM00239">
    <property type="entry name" value="C2"/>
    <property type="match status" value="2"/>
</dbReference>
<dbReference type="Gene3D" id="2.60.40.150">
    <property type="entry name" value="C2 domain"/>
    <property type="match status" value="2"/>
</dbReference>
<feature type="compositionally biased region" description="Basic and acidic residues" evidence="3">
    <location>
        <begin position="742"/>
        <end position="752"/>
    </location>
</feature>
<sequence length="1073" mass="123737">MSSEESTNDEQKKETKPSQSEEKEIVLEDESSTEESIDENKPQTQQKKIEKIDEGEEPEEEEEGPKFKLVIRNISIRNCLVNKPKIRFTFGGNFKTVDNRHKGGEIETIGIKGKKFTTGKYISSEGGSGGYFKNEFVKYKRFKNYEAIAEEELTIELLKTGCCNSTVQGSAKISLLELANSHIQREVQTEIHQKGKHKITAKVAFHCYFQEIWSFLLHFYQFQGKNLLGSKQDTPPDPQIKLAIKSKFMNAFKSDKNYMNRNCSSEHEINTNNPRWEEIGNITYKGIFSELENEDLLCKVFDHSTLKKSPEVGQSLIEMRGFLDYGLLEGPLVLTKSKNVKNESTGNKEKQIMQTEGGSIVGLVEVDELPSHQQYGDIVILKPGRNYIGVHISQCTNLRSADPNGFSDPFVIVEFGGFKQRTKVIFRCLDPVFEETLYFSIKVGLLTEENIGKKGNIKVMVFDYDEAGDDFLGSCEVELKDLVKSPKGEAGNEFNKCKSRVLSERYNLLYNGDETEQSIDLKAWFQPDIPQEFTFENVEKTLTKQKLSKRYRKREQIWRQKIPKSNLEKGDFEIKGADENYCEHFIPTFMFKMELPRELRDKQSIARTVKCFTYENDEITFGGRRDVWCSPNFFLSLMKGSAEEHAALHVSMLLGIGVDAYLCQGKTKTGDEHYWVMIRENNGDVTFVECTTGKEYHLEKKWKGIDEEDIESESNNKKKKKKKKKNQKIEKIDSEDSDELEKEEKKKDKKIQLEGSDSDNDDDDNDDDDDDEKKEEEEIEIKDEQIIPYMTIEIIANHQNLWGNVQESLDPVDLIFDFDNKKLWNPFIDPEEGFEQDVKPFYEPCRLGPRIPVGRAKLFATRIRKEVIAGYTNFRHGQNKKTIFLKKFTPVIESDLIFYEKQAMGILTKEDEKTHKIWAGKVAELCPQGYKFQGYTINFTYTDPTRIRNYIMDKYQHHLDEDKDTVFACGAFVQGYYGRVSSVWVMICVMRVNTTAGNNETEEGKKDEKKSKKKIEKKIKSTKSGESGKSDQTLKKNKKVDDPKTKNKKKKKKETPKVPLLSESSEDDELDKD</sequence>
<dbReference type="PROSITE" id="PS50004">
    <property type="entry name" value="C2"/>
    <property type="match status" value="1"/>
</dbReference>
<dbReference type="CDD" id="cd00030">
    <property type="entry name" value="C2"/>
    <property type="match status" value="1"/>
</dbReference>
<feature type="region of interest" description="Disordered" evidence="3">
    <location>
        <begin position="1"/>
        <end position="64"/>
    </location>
</feature>
<dbReference type="InterPro" id="IPR038765">
    <property type="entry name" value="Papain-like_cys_pep_sf"/>
</dbReference>
<evidence type="ECO:0000256" key="1">
    <source>
        <dbReference type="ARBA" id="ARBA00004245"/>
    </source>
</evidence>
<evidence type="ECO:0000313" key="5">
    <source>
        <dbReference type="EMBL" id="KAJ6232435.1"/>
    </source>
</evidence>
<evidence type="ECO:0000313" key="6">
    <source>
        <dbReference type="Proteomes" id="UP001150062"/>
    </source>
</evidence>
<dbReference type="InterPro" id="IPR056290">
    <property type="entry name" value="CEPT76/DRC7_peptidase-like_dom"/>
</dbReference>
<dbReference type="SUPFAM" id="SSF54001">
    <property type="entry name" value="Cysteine proteinases"/>
    <property type="match status" value="1"/>
</dbReference>
<feature type="compositionally biased region" description="Basic and acidic residues" evidence="3">
    <location>
        <begin position="1026"/>
        <end position="1045"/>
    </location>
</feature>
<feature type="compositionally biased region" description="Basic and acidic residues" evidence="3">
    <location>
        <begin position="9"/>
        <end position="26"/>
    </location>
</feature>
<accession>A0ABQ8XII6</accession>
<feature type="compositionally biased region" description="Acidic residues" evidence="3">
    <location>
        <begin position="27"/>
        <end position="37"/>
    </location>
</feature>
<keyword evidence="2" id="KW-0206">Cytoskeleton</keyword>
<organism evidence="5 6">
    <name type="scientific">Anaeramoeba flamelloides</name>
    <dbReference type="NCBI Taxonomy" id="1746091"/>
    <lineage>
        <taxon>Eukaryota</taxon>
        <taxon>Metamonada</taxon>
        <taxon>Anaeramoebidae</taxon>
        <taxon>Anaeramoeba</taxon>
    </lineage>
</organism>
<evidence type="ECO:0000256" key="2">
    <source>
        <dbReference type="ARBA" id="ARBA00023212"/>
    </source>
</evidence>
<feature type="compositionally biased region" description="Acidic residues" evidence="3">
    <location>
        <begin position="53"/>
        <end position="63"/>
    </location>
</feature>
<evidence type="ECO:0000259" key="4">
    <source>
        <dbReference type="PROSITE" id="PS50004"/>
    </source>
</evidence>
<dbReference type="InterPro" id="IPR052299">
    <property type="entry name" value="CEP76"/>
</dbReference>
<feature type="compositionally biased region" description="Basic residues" evidence="3">
    <location>
        <begin position="717"/>
        <end position="726"/>
    </location>
</feature>
<feature type="region of interest" description="Disordered" evidence="3">
    <location>
        <begin position="998"/>
        <end position="1073"/>
    </location>
</feature>
<dbReference type="Gene3D" id="3.10.620.30">
    <property type="match status" value="1"/>
</dbReference>
<evidence type="ECO:0000256" key="3">
    <source>
        <dbReference type="SAM" id="MobiDB-lite"/>
    </source>
</evidence>
<gene>
    <name evidence="5" type="ORF">M0813_04958</name>
</gene>
<proteinExistence type="predicted"/>
<dbReference type="Pfam" id="PF00168">
    <property type="entry name" value="C2"/>
    <property type="match status" value="2"/>
</dbReference>
<dbReference type="PANTHER" id="PTHR46436">
    <property type="entry name" value="CENTROSOMAL PROTEIN OF 76 KDA"/>
    <property type="match status" value="1"/>
</dbReference>
<comment type="caution">
    <text evidence="5">The sequence shown here is derived from an EMBL/GenBank/DDBJ whole genome shotgun (WGS) entry which is preliminary data.</text>
</comment>
<feature type="region of interest" description="Disordered" evidence="3">
    <location>
        <begin position="708"/>
        <end position="782"/>
    </location>
</feature>